<gene>
    <name evidence="1" type="ORF">COCMIDRAFT_22302</name>
</gene>
<dbReference type="HOGENOM" id="CLU_1366028_0_0_1"/>
<dbReference type="KEGG" id="bor:COCMIDRAFT_22302"/>
<organism evidence="1 2">
    <name type="scientific">Bipolaris oryzae ATCC 44560</name>
    <dbReference type="NCBI Taxonomy" id="930090"/>
    <lineage>
        <taxon>Eukaryota</taxon>
        <taxon>Fungi</taxon>
        <taxon>Dikarya</taxon>
        <taxon>Ascomycota</taxon>
        <taxon>Pezizomycotina</taxon>
        <taxon>Dothideomycetes</taxon>
        <taxon>Pleosporomycetidae</taxon>
        <taxon>Pleosporales</taxon>
        <taxon>Pleosporineae</taxon>
        <taxon>Pleosporaceae</taxon>
        <taxon>Bipolaris</taxon>
    </lineage>
</organism>
<protein>
    <submittedName>
        <fullName evidence="1">Uncharacterized protein</fullName>
    </submittedName>
</protein>
<reference evidence="1 2" key="1">
    <citation type="journal article" date="2013" name="PLoS Genet.">
        <title>Comparative genome structure, secondary metabolite, and effector coding capacity across Cochliobolus pathogens.</title>
        <authorList>
            <person name="Condon B.J."/>
            <person name="Leng Y."/>
            <person name="Wu D."/>
            <person name="Bushley K.E."/>
            <person name="Ohm R.A."/>
            <person name="Otillar R."/>
            <person name="Martin J."/>
            <person name="Schackwitz W."/>
            <person name="Grimwood J."/>
            <person name="MohdZainudin N."/>
            <person name="Xue C."/>
            <person name="Wang R."/>
            <person name="Manning V.A."/>
            <person name="Dhillon B."/>
            <person name="Tu Z.J."/>
            <person name="Steffenson B.J."/>
            <person name="Salamov A."/>
            <person name="Sun H."/>
            <person name="Lowry S."/>
            <person name="LaButti K."/>
            <person name="Han J."/>
            <person name="Copeland A."/>
            <person name="Lindquist E."/>
            <person name="Barry K."/>
            <person name="Schmutz J."/>
            <person name="Baker S.E."/>
            <person name="Ciuffetti L.M."/>
            <person name="Grigoriev I.V."/>
            <person name="Zhong S."/>
            <person name="Turgeon B.G."/>
        </authorList>
    </citation>
    <scope>NUCLEOTIDE SEQUENCE [LARGE SCALE GENOMIC DNA]</scope>
    <source>
        <strain evidence="1 2">ATCC 44560</strain>
    </source>
</reference>
<evidence type="ECO:0000313" key="2">
    <source>
        <dbReference type="Proteomes" id="UP000054032"/>
    </source>
</evidence>
<name>W7A2H1_COCMI</name>
<dbReference type="GeneID" id="19120222"/>
<keyword evidence="2" id="KW-1185">Reference proteome</keyword>
<accession>W7A2H1</accession>
<dbReference type="EMBL" id="KI963925">
    <property type="protein sequence ID" value="EUC50201.1"/>
    <property type="molecule type" value="Genomic_DNA"/>
</dbReference>
<dbReference type="RefSeq" id="XP_007683268.1">
    <property type="nucleotide sequence ID" value="XM_007685078.1"/>
</dbReference>
<dbReference type="Proteomes" id="UP000054032">
    <property type="component" value="Unassembled WGS sequence"/>
</dbReference>
<proteinExistence type="predicted"/>
<evidence type="ECO:0000313" key="1">
    <source>
        <dbReference type="EMBL" id="EUC50201.1"/>
    </source>
</evidence>
<sequence>MRDAGGRGQVIRLVKENRAGQAQGVVQAAMEEMGRARLCACVCVCVRVFGGGRCAQQLLTVECEHDSQPCILAVWANCGGRCGYWMMLASFHPICCATPPVPSTWSSTPAPLQDLTQSNHPANILRRPRHKLHVCHACMPRARLAAMAGPVLPPLYTRCTSTTHCRPDAAYVEQCLPAPRSHSAQHDDFLAPFGGAATAH</sequence>
<dbReference type="AlphaFoldDB" id="W7A2H1"/>